<evidence type="ECO:0000256" key="2">
    <source>
        <dbReference type="ARBA" id="ARBA00023015"/>
    </source>
</evidence>
<dbReference type="GO" id="GO:0003700">
    <property type="term" value="F:DNA-binding transcription factor activity"/>
    <property type="evidence" value="ECO:0007669"/>
    <property type="project" value="InterPro"/>
</dbReference>
<evidence type="ECO:0000256" key="3">
    <source>
        <dbReference type="ARBA" id="ARBA00023125"/>
    </source>
</evidence>
<dbReference type="Proteomes" id="UP000520767">
    <property type="component" value="Unassembled WGS sequence"/>
</dbReference>
<dbReference type="PRINTS" id="PR00039">
    <property type="entry name" value="HTHLYSR"/>
</dbReference>
<dbReference type="Gene3D" id="1.10.10.10">
    <property type="entry name" value="Winged helix-like DNA-binding domain superfamily/Winged helix DNA-binding domain"/>
    <property type="match status" value="1"/>
</dbReference>
<dbReference type="CDD" id="cd08414">
    <property type="entry name" value="PBP2_LTTR_aromatics_like"/>
    <property type="match status" value="1"/>
</dbReference>
<evidence type="ECO:0000256" key="4">
    <source>
        <dbReference type="ARBA" id="ARBA00023163"/>
    </source>
</evidence>
<evidence type="ECO:0000313" key="7">
    <source>
        <dbReference type="Proteomes" id="UP000520767"/>
    </source>
</evidence>
<dbReference type="PROSITE" id="PS50931">
    <property type="entry name" value="HTH_LYSR"/>
    <property type="match status" value="1"/>
</dbReference>
<comment type="similarity">
    <text evidence="1">Belongs to the LysR transcriptional regulatory family.</text>
</comment>
<keyword evidence="7" id="KW-1185">Reference proteome</keyword>
<organism evidence="6 7">
    <name type="scientific">Actinophytocola algeriensis</name>
    <dbReference type="NCBI Taxonomy" id="1768010"/>
    <lineage>
        <taxon>Bacteria</taxon>
        <taxon>Bacillati</taxon>
        <taxon>Actinomycetota</taxon>
        <taxon>Actinomycetes</taxon>
        <taxon>Pseudonocardiales</taxon>
        <taxon>Pseudonocardiaceae</taxon>
    </lineage>
</organism>
<dbReference type="Pfam" id="PF03466">
    <property type="entry name" value="LysR_substrate"/>
    <property type="match status" value="1"/>
</dbReference>
<dbReference type="GO" id="GO:0032993">
    <property type="term" value="C:protein-DNA complex"/>
    <property type="evidence" value="ECO:0007669"/>
    <property type="project" value="TreeGrafter"/>
</dbReference>
<keyword evidence="2" id="KW-0805">Transcription regulation</keyword>
<dbReference type="InterPro" id="IPR036388">
    <property type="entry name" value="WH-like_DNA-bd_sf"/>
</dbReference>
<dbReference type="PANTHER" id="PTHR30346:SF0">
    <property type="entry name" value="HCA OPERON TRANSCRIPTIONAL ACTIVATOR HCAR"/>
    <property type="match status" value="1"/>
</dbReference>
<dbReference type="Pfam" id="PF00126">
    <property type="entry name" value="HTH_1"/>
    <property type="match status" value="1"/>
</dbReference>
<dbReference type="SUPFAM" id="SSF46785">
    <property type="entry name" value="Winged helix' DNA-binding domain"/>
    <property type="match status" value="1"/>
</dbReference>
<dbReference type="PANTHER" id="PTHR30346">
    <property type="entry name" value="TRANSCRIPTIONAL DUAL REGULATOR HCAR-RELATED"/>
    <property type="match status" value="1"/>
</dbReference>
<dbReference type="RefSeq" id="WP_311770946.1">
    <property type="nucleotide sequence ID" value="NZ_JACHJQ010000002.1"/>
</dbReference>
<dbReference type="EMBL" id="JACHJQ010000002">
    <property type="protein sequence ID" value="MBB4905331.1"/>
    <property type="molecule type" value="Genomic_DNA"/>
</dbReference>
<gene>
    <name evidence="6" type="ORF">FHR82_001548</name>
</gene>
<evidence type="ECO:0000259" key="5">
    <source>
        <dbReference type="PROSITE" id="PS50931"/>
    </source>
</evidence>
<dbReference type="InterPro" id="IPR005119">
    <property type="entry name" value="LysR_subst-bd"/>
</dbReference>
<evidence type="ECO:0000313" key="6">
    <source>
        <dbReference type="EMBL" id="MBB4905331.1"/>
    </source>
</evidence>
<protein>
    <submittedName>
        <fullName evidence="6">DNA-binding transcriptional LysR family regulator</fullName>
    </submittedName>
</protein>
<dbReference type="FunFam" id="1.10.10.10:FF:000001">
    <property type="entry name" value="LysR family transcriptional regulator"/>
    <property type="match status" value="1"/>
</dbReference>
<dbReference type="InterPro" id="IPR000847">
    <property type="entry name" value="LysR_HTH_N"/>
</dbReference>
<sequence>MIARSIGGVELRALRYFVTVAEELHFGRAAERLGIVQPAVSQQVARLERELGVRLLDRTPRTVRLTEAGRRVLDAARDALAAAEKVRAVAHRLPGTVRIGTAPGLTGRLERGIDALRAHNPRLDVVLVDLPVTARLTAVRQGELDLALARGPVTAPGVRVVPAWSEPLHAVVSTRHPLATRDTVSPHELAGDVLRVPSPRTDPPLHDAITAALREMGVRPPLGRPAGTVEATIVEVGADPASWTLLPADQLAGAASTRVRAIPLDPPLSVTGNVITPVDDLPEHCTHTTVAAFR</sequence>
<keyword evidence="4" id="KW-0804">Transcription</keyword>
<comment type="caution">
    <text evidence="6">The sequence shown here is derived from an EMBL/GenBank/DDBJ whole genome shotgun (WGS) entry which is preliminary data.</text>
</comment>
<dbReference type="AlphaFoldDB" id="A0A7W7Q1P6"/>
<proteinExistence type="inferred from homology"/>
<dbReference type="InterPro" id="IPR036390">
    <property type="entry name" value="WH_DNA-bd_sf"/>
</dbReference>
<dbReference type="GO" id="GO:0003677">
    <property type="term" value="F:DNA binding"/>
    <property type="evidence" value="ECO:0007669"/>
    <property type="project" value="UniProtKB-KW"/>
</dbReference>
<dbReference type="Gene3D" id="3.40.190.10">
    <property type="entry name" value="Periplasmic binding protein-like II"/>
    <property type="match status" value="2"/>
</dbReference>
<feature type="domain" description="HTH lysR-type" evidence="5">
    <location>
        <begin position="9"/>
        <end position="66"/>
    </location>
</feature>
<name>A0A7W7Q1P6_9PSEU</name>
<keyword evidence="3 6" id="KW-0238">DNA-binding</keyword>
<dbReference type="SUPFAM" id="SSF53850">
    <property type="entry name" value="Periplasmic binding protein-like II"/>
    <property type="match status" value="1"/>
</dbReference>
<accession>A0A7W7Q1P6</accession>
<evidence type="ECO:0000256" key="1">
    <source>
        <dbReference type="ARBA" id="ARBA00009437"/>
    </source>
</evidence>
<reference evidence="6 7" key="1">
    <citation type="submission" date="2020-08" db="EMBL/GenBank/DDBJ databases">
        <title>Genomic Encyclopedia of Type Strains, Phase III (KMG-III): the genomes of soil and plant-associated and newly described type strains.</title>
        <authorList>
            <person name="Whitman W."/>
        </authorList>
    </citation>
    <scope>NUCLEOTIDE SEQUENCE [LARGE SCALE GENOMIC DNA]</scope>
    <source>
        <strain evidence="6 7">CECT 8960</strain>
    </source>
</reference>